<dbReference type="InterPro" id="IPR037883">
    <property type="entry name" value="Knr4/Smi1-like_sf"/>
</dbReference>
<dbReference type="AlphaFoldDB" id="A0A3D8GW64"/>
<name>A0A3D8GW64_9BACI</name>
<dbReference type="EMBL" id="QNQT01000001">
    <property type="protein sequence ID" value="RDU38675.1"/>
    <property type="molecule type" value="Genomic_DNA"/>
</dbReference>
<evidence type="ECO:0000313" key="2">
    <source>
        <dbReference type="EMBL" id="RDU38675.1"/>
    </source>
</evidence>
<keyword evidence="3" id="KW-1185">Reference proteome</keyword>
<dbReference type="Pfam" id="PF14568">
    <property type="entry name" value="SUKH_6"/>
    <property type="match status" value="1"/>
</dbReference>
<feature type="domain" description="Knr4/Smi1-like" evidence="1">
    <location>
        <begin position="12"/>
        <end position="132"/>
    </location>
</feature>
<dbReference type="SMART" id="SM00860">
    <property type="entry name" value="SMI1_KNR4"/>
    <property type="match status" value="1"/>
</dbReference>
<dbReference type="Proteomes" id="UP000257144">
    <property type="component" value="Unassembled WGS sequence"/>
</dbReference>
<dbReference type="RefSeq" id="WP_115450590.1">
    <property type="nucleotide sequence ID" value="NZ_QNQT01000001.1"/>
</dbReference>
<proteinExistence type="predicted"/>
<dbReference type="InterPro" id="IPR018958">
    <property type="entry name" value="Knr4/Smi1-like_dom"/>
</dbReference>
<evidence type="ECO:0000313" key="3">
    <source>
        <dbReference type="Proteomes" id="UP000257144"/>
    </source>
</evidence>
<evidence type="ECO:0000259" key="1">
    <source>
        <dbReference type="SMART" id="SM00860"/>
    </source>
</evidence>
<accession>A0A3D8GW64</accession>
<gene>
    <name evidence="2" type="ORF">DRW41_03700</name>
</gene>
<sequence length="136" mass="15553">MSKLTWKYVKPLKDNESVEGFEALNDVQLPKDITDCIKQNNGGRPDKKVFDTDVSEGRVMKSLLSFNKDDLETVYDAIDVLKNERKSLVPIASDPSGNYICYNLIHKDIVFWLHETNITEKVSDSFTTFLNGLYVE</sequence>
<organism evidence="2 3">
    <name type="scientific">Neobacillus piezotolerans</name>
    <dbReference type="NCBI Taxonomy" id="2259171"/>
    <lineage>
        <taxon>Bacteria</taxon>
        <taxon>Bacillati</taxon>
        <taxon>Bacillota</taxon>
        <taxon>Bacilli</taxon>
        <taxon>Bacillales</taxon>
        <taxon>Bacillaceae</taxon>
        <taxon>Neobacillus</taxon>
    </lineage>
</organism>
<dbReference type="Gene3D" id="3.40.1580.10">
    <property type="entry name" value="SMI1/KNR4-like"/>
    <property type="match status" value="1"/>
</dbReference>
<protein>
    <recommendedName>
        <fullName evidence="1">Knr4/Smi1-like domain-containing protein</fullName>
    </recommendedName>
</protein>
<dbReference type="OrthoDB" id="8657476at2"/>
<reference evidence="2 3" key="1">
    <citation type="submission" date="2018-07" db="EMBL/GenBank/DDBJ databases">
        <title>Bacillus sp. YLB-04 draft genome sequence.</title>
        <authorList>
            <person name="Yu L."/>
            <person name="Tang X."/>
        </authorList>
    </citation>
    <scope>NUCLEOTIDE SEQUENCE [LARGE SCALE GENOMIC DNA]</scope>
    <source>
        <strain evidence="2 3">YLB-04</strain>
    </source>
</reference>
<dbReference type="SUPFAM" id="SSF160631">
    <property type="entry name" value="SMI1/KNR4-like"/>
    <property type="match status" value="1"/>
</dbReference>
<comment type="caution">
    <text evidence="2">The sequence shown here is derived from an EMBL/GenBank/DDBJ whole genome shotgun (WGS) entry which is preliminary data.</text>
</comment>